<dbReference type="RefSeq" id="WP_131798192.1">
    <property type="nucleotide sequence ID" value="NZ_LVVY01000001.1"/>
</dbReference>
<evidence type="ECO:0000313" key="2">
    <source>
        <dbReference type="Proteomes" id="UP000078389"/>
    </source>
</evidence>
<dbReference type="Gene3D" id="1.10.3790.10">
    <property type="entry name" value="NinB"/>
    <property type="match status" value="1"/>
</dbReference>
<dbReference type="InterPro" id="IPR036619">
    <property type="entry name" value="NinB_sf"/>
</dbReference>
<name>A0A178I4D7_9HYPH</name>
<dbReference type="AlphaFoldDB" id="A0A178I4D7"/>
<protein>
    <submittedName>
        <fullName evidence="1">Uncharacterized protein</fullName>
    </submittedName>
</protein>
<gene>
    <name evidence="1" type="ORF">A3840_00025</name>
</gene>
<reference evidence="1 2" key="1">
    <citation type="submission" date="2016-03" db="EMBL/GenBank/DDBJ databases">
        <title>Genome sequencing of Devosia sp. S37.</title>
        <authorList>
            <person name="Mohd Nor M."/>
        </authorList>
    </citation>
    <scope>NUCLEOTIDE SEQUENCE [LARGE SCALE GENOMIC DNA]</scope>
    <source>
        <strain evidence="1 2">S37</strain>
    </source>
</reference>
<evidence type="ECO:0000313" key="1">
    <source>
        <dbReference type="EMBL" id="OAM84203.1"/>
    </source>
</evidence>
<comment type="caution">
    <text evidence="1">The sequence shown here is derived from an EMBL/GenBank/DDBJ whole genome shotgun (WGS) entry which is preliminary data.</text>
</comment>
<accession>A0A178I4D7</accession>
<dbReference type="EMBL" id="LVVY01000001">
    <property type="protein sequence ID" value="OAM84203.1"/>
    <property type="molecule type" value="Genomic_DNA"/>
</dbReference>
<dbReference type="STRING" id="1770058.A3840_00025"/>
<dbReference type="Proteomes" id="UP000078389">
    <property type="component" value="Unassembled WGS sequence"/>
</dbReference>
<dbReference type="OrthoDB" id="8685801at2"/>
<keyword evidence="2" id="KW-1185">Reference proteome</keyword>
<sequence length="140" mass="16387">MLKTFLDGRKLPFTVDITEGLDRSAEQNRLAFKWYGEISEQTGEDIEDVRARCKLEIGVPIMRRDSEKFCGTYDRIVRPLPHADKLDLIRDTEMPVTSLMKVKQMTEYLDLMFRRHSEFGIVLTIPPDRFAYDPDRRMAA</sequence>
<proteinExistence type="predicted"/>
<organism evidence="1 2">
    <name type="scientific">Devosia elaeis</name>
    <dbReference type="NCBI Taxonomy" id="1770058"/>
    <lineage>
        <taxon>Bacteria</taxon>
        <taxon>Pseudomonadati</taxon>
        <taxon>Pseudomonadota</taxon>
        <taxon>Alphaproteobacteria</taxon>
        <taxon>Hyphomicrobiales</taxon>
        <taxon>Devosiaceae</taxon>
        <taxon>Devosia</taxon>
    </lineage>
</organism>